<protein>
    <submittedName>
        <fullName evidence="1">Uncharacterized protein</fullName>
    </submittedName>
</protein>
<sequence>MERINRQIYNSRRLFSINDEIINWDLKKRHGMQKWMGHDRYGFIELNIYELENYKNEVNKDFSSYTSNIDWNVDERIFPKELYQIHIEELKVYADFISSYMSALKGDDLDFIFEITFAGFHVIDSYRKHTYGKALIEAIVSCFDEESFNIGKKHKENYHSNEEVKYRISQFK</sequence>
<evidence type="ECO:0000313" key="2">
    <source>
        <dbReference type="Proteomes" id="UP000510643"/>
    </source>
</evidence>
<dbReference type="RefSeq" id="WP_180904491.1">
    <property type="nucleotide sequence ID" value="NZ_CP040908.1"/>
</dbReference>
<dbReference type="KEGG" id="efal:FH779_09545"/>
<keyword evidence="2" id="KW-1185">Reference proteome</keyword>
<evidence type="ECO:0000313" key="1">
    <source>
        <dbReference type="EMBL" id="QLL58314.1"/>
    </source>
</evidence>
<dbReference type="GeneID" id="78401702"/>
<dbReference type="Proteomes" id="UP000510643">
    <property type="component" value="Chromosome"/>
</dbReference>
<reference evidence="1 2" key="1">
    <citation type="submission" date="2019-06" db="EMBL/GenBank/DDBJ databases">
        <title>Emergence of pandrug resistant Empedobacter falsenii in China.</title>
        <authorList>
            <person name="Dong N."/>
            <person name="Chen S."/>
            <person name="Zhang R."/>
        </authorList>
    </citation>
    <scope>NUCLEOTIDE SEQUENCE [LARGE SCALE GENOMIC DNA]</scope>
    <source>
        <strain evidence="1 2">1681-1</strain>
    </source>
</reference>
<accession>A0A7H9DT32</accession>
<proteinExistence type="predicted"/>
<dbReference type="AlphaFoldDB" id="A0A7H9DT32"/>
<organism evidence="1 2">
    <name type="scientific">Empedobacter falsenii</name>
    <dbReference type="NCBI Taxonomy" id="343874"/>
    <lineage>
        <taxon>Bacteria</taxon>
        <taxon>Pseudomonadati</taxon>
        <taxon>Bacteroidota</taxon>
        <taxon>Flavobacteriia</taxon>
        <taxon>Flavobacteriales</taxon>
        <taxon>Weeksellaceae</taxon>
        <taxon>Empedobacter</taxon>
    </lineage>
</organism>
<gene>
    <name evidence="1" type="ORF">FH779_09545</name>
</gene>
<dbReference type="EMBL" id="CP040908">
    <property type="protein sequence ID" value="QLL58314.1"/>
    <property type="molecule type" value="Genomic_DNA"/>
</dbReference>
<name>A0A7H9DT32_9FLAO</name>